<dbReference type="RefSeq" id="WP_344269882.1">
    <property type="nucleotide sequence ID" value="NZ_BAAAMR010000037.1"/>
</dbReference>
<keyword evidence="3" id="KW-1185">Reference proteome</keyword>
<feature type="region of interest" description="Disordered" evidence="1">
    <location>
        <begin position="36"/>
        <end position="65"/>
    </location>
</feature>
<evidence type="ECO:0000256" key="1">
    <source>
        <dbReference type="SAM" id="MobiDB-lite"/>
    </source>
</evidence>
<evidence type="ECO:0000313" key="3">
    <source>
        <dbReference type="Proteomes" id="UP001501020"/>
    </source>
</evidence>
<dbReference type="Proteomes" id="UP001501020">
    <property type="component" value="Unassembled WGS sequence"/>
</dbReference>
<feature type="compositionally biased region" description="Basic and acidic residues" evidence="1">
    <location>
        <begin position="47"/>
        <end position="63"/>
    </location>
</feature>
<name>A0ABP5LEH1_9ACTN</name>
<dbReference type="InterPro" id="IPR046030">
    <property type="entry name" value="DUF5988"/>
</dbReference>
<sequence length="79" mass="8920">MKGINEDAARSNPIDVVLVGGPDDLPETARRLRAPTAGGTIKIPHRGGYEHFEHDRRTSRPEDQEPAVFRWTMRTRIAE</sequence>
<accession>A0ABP5LEH1</accession>
<protein>
    <submittedName>
        <fullName evidence="2">DUF5988 family protein</fullName>
    </submittedName>
</protein>
<proteinExistence type="predicted"/>
<evidence type="ECO:0000313" key="2">
    <source>
        <dbReference type="EMBL" id="GAA2143975.1"/>
    </source>
</evidence>
<comment type="caution">
    <text evidence="2">The sequence shown here is derived from an EMBL/GenBank/DDBJ whole genome shotgun (WGS) entry which is preliminary data.</text>
</comment>
<reference evidence="3" key="1">
    <citation type="journal article" date="2019" name="Int. J. Syst. Evol. Microbiol.">
        <title>The Global Catalogue of Microorganisms (GCM) 10K type strain sequencing project: providing services to taxonomists for standard genome sequencing and annotation.</title>
        <authorList>
            <consortium name="The Broad Institute Genomics Platform"/>
            <consortium name="The Broad Institute Genome Sequencing Center for Infectious Disease"/>
            <person name="Wu L."/>
            <person name="Ma J."/>
        </authorList>
    </citation>
    <scope>NUCLEOTIDE SEQUENCE [LARGE SCALE GENOMIC DNA]</scope>
    <source>
        <strain evidence="3">JCM 13850</strain>
    </source>
</reference>
<dbReference type="Pfam" id="PF19450">
    <property type="entry name" value="DUF5988"/>
    <property type="match status" value="1"/>
</dbReference>
<dbReference type="EMBL" id="BAAAMR010000037">
    <property type="protein sequence ID" value="GAA2143975.1"/>
    <property type="molecule type" value="Genomic_DNA"/>
</dbReference>
<organism evidence="2 3">
    <name type="scientific">Actinomadura napierensis</name>
    <dbReference type="NCBI Taxonomy" id="267854"/>
    <lineage>
        <taxon>Bacteria</taxon>
        <taxon>Bacillati</taxon>
        <taxon>Actinomycetota</taxon>
        <taxon>Actinomycetes</taxon>
        <taxon>Streptosporangiales</taxon>
        <taxon>Thermomonosporaceae</taxon>
        <taxon>Actinomadura</taxon>
    </lineage>
</organism>
<gene>
    <name evidence="2" type="ORF">GCM10009727_43390</name>
</gene>